<dbReference type="PANTHER" id="PTHR36179">
    <property type="entry name" value="LUD_DOM DOMAIN-CONTAINING PROTEIN"/>
    <property type="match status" value="1"/>
</dbReference>
<proteinExistence type="predicted"/>
<dbReference type="RefSeq" id="WP_074816359.1">
    <property type="nucleotide sequence ID" value="NZ_FOJX01000009.1"/>
</dbReference>
<accession>A0A1I0Y5G6</accession>
<dbReference type="EMBL" id="FOJX01000009">
    <property type="protein sequence ID" value="SFB07393.1"/>
    <property type="molecule type" value="Genomic_DNA"/>
</dbReference>
<reference evidence="2 3" key="1">
    <citation type="submission" date="2016-10" db="EMBL/GenBank/DDBJ databases">
        <authorList>
            <person name="de Groot N.N."/>
        </authorList>
    </citation>
    <scope>NUCLEOTIDE SEQUENCE [LARGE SCALE GENOMIC DNA]</scope>
    <source>
        <strain evidence="2 3">L14</strain>
    </source>
</reference>
<dbReference type="Proteomes" id="UP000183843">
    <property type="component" value="Unassembled WGS sequence"/>
</dbReference>
<organism evidence="2 3">
    <name type="scientific">Selenomonas ruminantium</name>
    <dbReference type="NCBI Taxonomy" id="971"/>
    <lineage>
        <taxon>Bacteria</taxon>
        <taxon>Bacillati</taxon>
        <taxon>Bacillota</taxon>
        <taxon>Negativicutes</taxon>
        <taxon>Selenomonadales</taxon>
        <taxon>Selenomonadaceae</taxon>
        <taxon>Selenomonas</taxon>
    </lineage>
</organism>
<feature type="domain" description="LUD" evidence="1">
    <location>
        <begin position="5"/>
        <end position="178"/>
    </location>
</feature>
<sequence>MDFVKVSKNLEERGFRVHTFAGAEDVAAYLLENIQQTTVGIGGSATVEALNVYDKLVAQNKVVWHWRVENKAAARVEAMQTEVYLTSANALAETGEIINIDGSGNRCASMFFGHQRIYYIIGRNKLTADYDSGVWRARNVAAPKRAQQMKRKTPCAFKADKCYDCKSPERICRGMVTLWGPMSGTQVEVLLVDEDLGL</sequence>
<dbReference type="InterPro" id="IPR003741">
    <property type="entry name" value="LUD_dom"/>
</dbReference>
<evidence type="ECO:0000313" key="3">
    <source>
        <dbReference type="Proteomes" id="UP000183843"/>
    </source>
</evidence>
<evidence type="ECO:0000259" key="1">
    <source>
        <dbReference type="Pfam" id="PF02589"/>
    </source>
</evidence>
<gene>
    <name evidence="2" type="ORF">SAMN05216587_10970</name>
</gene>
<name>A0A1I0Y5G6_SELRU</name>
<dbReference type="Pfam" id="PF02589">
    <property type="entry name" value="LUD_dom"/>
    <property type="match status" value="1"/>
</dbReference>
<protein>
    <submittedName>
        <fullName evidence="2">Uncharacterized ACR, YkgG family COG1556</fullName>
    </submittedName>
</protein>
<dbReference type="AlphaFoldDB" id="A0A1I0Y5G6"/>
<evidence type="ECO:0000313" key="2">
    <source>
        <dbReference type="EMBL" id="SFB07393.1"/>
    </source>
</evidence>
<dbReference type="PANTHER" id="PTHR36179:SF2">
    <property type="entry name" value="LUD DOMAIN-CONTAINING PROTEIN"/>
    <property type="match status" value="1"/>
</dbReference>